<dbReference type="GO" id="GO:0005886">
    <property type="term" value="C:plasma membrane"/>
    <property type="evidence" value="ECO:0007669"/>
    <property type="project" value="UniProtKB-SubCell"/>
</dbReference>
<evidence type="ECO:0000256" key="6">
    <source>
        <dbReference type="SAM" id="Phobius"/>
    </source>
</evidence>
<evidence type="ECO:0000256" key="3">
    <source>
        <dbReference type="ARBA" id="ARBA00022692"/>
    </source>
</evidence>
<feature type="transmembrane region" description="Helical" evidence="6">
    <location>
        <begin position="12"/>
        <end position="37"/>
    </location>
</feature>
<evidence type="ECO:0000256" key="4">
    <source>
        <dbReference type="ARBA" id="ARBA00022989"/>
    </source>
</evidence>
<keyword evidence="8" id="KW-1185">Reference proteome</keyword>
<evidence type="ECO:0000313" key="7">
    <source>
        <dbReference type="EMBL" id="AUO19981.1"/>
    </source>
</evidence>
<dbReference type="KEGG" id="mpec:B9O19_01832"/>
<dbReference type="GeneID" id="98063212"/>
<sequence length="153" mass="17370">MRQKIQKKMFEFCYLLELLISCVIGIAVVILGVRLFLEMINLSVFSGGDKILETILDKAMILAIGVEFIKMLCRHTPETVVEVLLFAIARQLVLVHKSALDILIEVAAIAALFAIRKYLLTKRDERESVGDTGKSKLNFFKKEEEENKKVDIL</sequence>
<dbReference type="RefSeq" id="WP_102366136.1">
    <property type="nucleotide sequence ID" value="NZ_CP020991.1"/>
</dbReference>
<dbReference type="AlphaFoldDB" id="A0A2K9P421"/>
<dbReference type="Pfam" id="PF06146">
    <property type="entry name" value="PsiE"/>
    <property type="match status" value="1"/>
</dbReference>
<keyword evidence="3 6" id="KW-0812">Transmembrane</keyword>
<name>A0A2K9P421_9FIRM</name>
<comment type="subcellular location">
    <subcellularLocation>
        <location evidence="1">Cell membrane</location>
        <topology evidence="1">Multi-pass membrane protein</topology>
    </subcellularLocation>
</comment>
<reference evidence="7 8" key="1">
    <citation type="submission" date="2017-04" db="EMBL/GenBank/DDBJ databases">
        <title>Monoglobus pectinilyticus 14 draft genome.</title>
        <authorList>
            <person name="Kim C."/>
            <person name="Rosendale D.I."/>
            <person name="Kelly W.J."/>
            <person name="Tannock G.W."/>
            <person name="Patchett M.L."/>
            <person name="Jordens J.Z."/>
        </authorList>
    </citation>
    <scope>NUCLEOTIDE SEQUENCE [LARGE SCALE GENOMIC DNA]</scope>
    <source>
        <strain evidence="7 8">14</strain>
    </source>
</reference>
<proteinExistence type="predicted"/>
<protein>
    <recommendedName>
        <fullName evidence="9">Transporter</fullName>
    </recommendedName>
</protein>
<keyword evidence="4 6" id="KW-1133">Transmembrane helix</keyword>
<accession>A0A2K9P421</accession>
<dbReference type="InterPro" id="IPR020948">
    <property type="entry name" value="P_starv_induced_PsiE-like"/>
</dbReference>
<gene>
    <name evidence="7" type="ORF">B9O19_01832</name>
</gene>
<evidence type="ECO:0000313" key="8">
    <source>
        <dbReference type="Proteomes" id="UP000235589"/>
    </source>
</evidence>
<dbReference type="OrthoDB" id="362826at2"/>
<dbReference type="Proteomes" id="UP000235589">
    <property type="component" value="Chromosome"/>
</dbReference>
<evidence type="ECO:0008006" key="9">
    <source>
        <dbReference type="Google" id="ProtNLM"/>
    </source>
</evidence>
<evidence type="ECO:0000256" key="1">
    <source>
        <dbReference type="ARBA" id="ARBA00004651"/>
    </source>
</evidence>
<keyword evidence="5 6" id="KW-0472">Membrane</keyword>
<dbReference type="EMBL" id="CP020991">
    <property type="protein sequence ID" value="AUO19981.1"/>
    <property type="molecule type" value="Genomic_DNA"/>
</dbReference>
<evidence type="ECO:0000256" key="5">
    <source>
        <dbReference type="ARBA" id="ARBA00023136"/>
    </source>
</evidence>
<keyword evidence="2" id="KW-1003">Cell membrane</keyword>
<evidence type="ECO:0000256" key="2">
    <source>
        <dbReference type="ARBA" id="ARBA00022475"/>
    </source>
</evidence>
<organism evidence="7 8">
    <name type="scientific">Monoglobus pectinilyticus</name>
    <dbReference type="NCBI Taxonomy" id="1981510"/>
    <lineage>
        <taxon>Bacteria</taxon>
        <taxon>Bacillati</taxon>
        <taxon>Bacillota</taxon>
        <taxon>Clostridia</taxon>
        <taxon>Monoglobales</taxon>
        <taxon>Monoglobaceae</taxon>
        <taxon>Monoglobus</taxon>
    </lineage>
</organism>